<reference evidence="3" key="1">
    <citation type="journal article" date="2019" name="MBio">
        <title>Virus Genomes from Deep Sea Sediments Expand the Ocean Megavirome and Support Independent Origins of Viral Gigantism.</title>
        <authorList>
            <person name="Backstrom D."/>
            <person name="Yutin N."/>
            <person name="Jorgensen S.L."/>
            <person name="Dharamshi J."/>
            <person name="Homa F."/>
            <person name="Zaremba-Niedwiedzka K."/>
            <person name="Spang A."/>
            <person name="Wolf Y.I."/>
            <person name="Koonin E.V."/>
            <person name="Ettema T.J."/>
        </authorList>
    </citation>
    <scope>NUCLEOTIDE SEQUENCE</scope>
</reference>
<evidence type="ECO:0000259" key="2">
    <source>
        <dbReference type="Pfam" id="PF02464"/>
    </source>
</evidence>
<proteinExistence type="predicted"/>
<dbReference type="Pfam" id="PF02464">
    <property type="entry name" value="CinA"/>
    <property type="match status" value="1"/>
</dbReference>
<dbReference type="EMBL" id="MK500327">
    <property type="protein sequence ID" value="QBK85651.1"/>
    <property type="molecule type" value="Genomic_DNA"/>
</dbReference>
<name>A0A481YR20_9VIRU</name>
<dbReference type="SUPFAM" id="SSF142433">
    <property type="entry name" value="CinA-like"/>
    <property type="match status" value="1"/>
</dbReference>
<evidence type="ECO:0000313" key="3">
    <source>
        <dbReference type="EMBL" id="QBK85651.1"/>
    </source>
</evidence>
<dbReference type="Gene3D" id="3.90.950.20">
    <property type="entry name" value="CinA-like"/>
    <property type="match status" value="1"/>
</dbReference>
<accession>A0A481YR20</accession>
<protein>
    <submittedName>
        <fullName evidence="3">Competence-damaged protein</fullName>
    </submittedName>
</protein>
<sequence>MAANVDTIEIGNLVQRRMAEFPRYASLEWAFKLKMLLEDKRANIVTAESLTAGLILKTLVDVPMQGATLYGGFGVYDTDAKRLWLGVTTEGVYGEKTARQMAEGALENSRAVVSLAVTGDAMPYPEAKERIGDVYIGVSIRTGDGTMDTFTKSLASCDSIREMCDGWKQLTVPPNTYAPTQMTAVIADYIRELTTKEALEFCYQTVKNYQGNTWKESIDGEVWDKDCRAGSWILDAALKIPTHVLPGLAPECDAESMDDLSSMMKEKERKKKKKERKRRREIRKQKFMRTMEANQQKFEQAYAQEEKWERERLQWKRR</sequence>
<gene>
    <name evidence="3" type="ORF">LCMAC101_02460</name>
</gene>
<feature type="domain" description="CinA C-terminal" evidence="2">
    <location>
        <begin position="33"/>
        <end position="152"/>
    </location>
</feature>
<organism evidence="3">
    <name type="scientific">Marseillevirus LCMAC101</name>
    <dbReference type="NCBI Taxonomy" id="2506602"/>
    <lineage>
        <taxon>Viruses</taxon>
        <taxon>Varidnaviria</taxon>
        <taxon>Bamfordvirae</taxon>
        <taxon>Nucleocytoviricota</taxon>
        <taxon>Megaviricetes</taxon>
        <taxon>Pimascovirales</taxon>
        <taxon>Pimascovirales incertae sedis</taxon>
        <taxon>Marseilleviridae</taxon>
    </lineage>
</organism>
<dbReference type="InterPro" id="IPR036653">
    <property type="entry name" value="CinA-like_C"/>
</dbReference>
<dbReference type="InterPro" id="IPR008136">
    <property type="entry name" value="CinA_C"/>
</dbReference>
<feature type="compositionally biased region" description="Basic residues" evidence="1">
    <location>
        <begin position="268"/>
        <end position="287"/>
    </location>
</feature>
<evidence type="ECO:0000256" key="1">
    <source>
        <dbReference type="SAM" id="MobiDB-lite"/>
    </source>
</evidence>
<feature type="region of interest" description="Disordered" evidence="1">
    <location>
        <begin position="256"/>
        <end position="290"/>
    </location>
</feature>